<evidence type="ECO:0000313" key="1">
    <source>
        <dbReference type="EMBL" id="MDR9894941.1"/>
    </source>
</evidence>
<protein>
    <submittedName>
        <fullName evidence="1">Uncharacterized protein</fullName>
    </submittedName>
</protein>
<keyword evidence="2" id="KW-1185">Reference proteome</keyword>
<reference evidence="2" key="1">
    <citation type="journal article" date="2021" name="Science">
        <title>Hunting the eagle killer: A cyanobacterial neurotoxin causes vacuolar myelinopathy.</title>
        <authorList>
            <person name="Breinlinger S."/>
            <person name="Phillips T.J."/>
            <person name="Haram B.N."/>
            <person name="Mares J."/>
            <person name="Martinez Yerena J.A."/>
            <person name="Hrouzek P."/>
            <person name="Sobotka R."/>
            <person name="Henderson W.M."/>
            <person name="Schmieder P."/>
            <person name="Williams S.M."/>
            <person name="Lauderdale J.D."/>
            <person name="Wilde H.D."/>
            <person name="Gerrin W."/>
            <person name="Kust A."/>
            <person name="Washington J.W."/>
            <person name="Wagner C."/>
            <person name="Geier B."/>
            <person name="Liebeke M."/>
            <person name="Enke H."/>
            <person name="Niedermeyer T.H.J."/>
            <person name="Wilde S.B."/>
        </authorList>
    </citation>
    <scope>NUCLEOTIDE SEQUENCE [LARGE SCALE GENOMIC DNA]</scope>
    <source>
        <strain evidence="2">Thurmond2011</strain>
    </source>
</reference>
<sequence length="51" mass="5997">MYQHLSENGLLKFGDDIELLTIFPDDSPECDDFLENEASRKSEEDSFQKLW</sequence>
<accession>A0AAP5I540</accession>
<gene>
    <name evidence="1" type="ORF">G7B40_010225</name>
</gene>
<organism evidence="1 2">
    <name type="scientific">Aetokthonos hydrillicola Thurmond2011</name>
    <dbReference type="NCBI Taxonomy" id="2712845"/>
    <lineage>
        <taxon>Bacteria</taxon>
        <taxon>Bacillati</taxon>
        <taxon>Cyanobacteriota</taxon>
        <taxon>Cyanophyceae</taxon>
        <taxon>Nostocales</taxon>
        <taxon>Hapalosiphonaceae</taxon>
        <taxon>Aetokthonos</taxon>
    </lineage>
</organism>
<dbReference type="Proteomes" id="UP000667802">
    <property type="component" value="Unassembled WGS sequence"/>
</dbReference>
<comment type="caution">
    <text evidence="1">The sequence shown here is derived from an EMBL/GenBank/DDBJ whole genome shotgun (WGS) entry which is preliminary data.</text>
</comment>
<name>A0AAP5I540_9CYAN</name>
<evidence type="ECO:0000313" key="2">
    <source>
        <dbReference type="Proteomes" id="UP000667802"/>
    </source>
</evidence>
<dbReference type="EMBL" id="JAALHA020000003">
    <property type="protein sequence ID" value="MDR9894941.1"/>
    <property type="molecule type" value="Genomic_DNA"/>
</dbReference>
<dbReference type="RefSeq" id="WP_208338960.1">
    <property type="nucleotide sequence ID" value="NZ_CAWQFN010000472.1"/>
</dbReference>
<dbReference type="AlphaFoldDB" id="A0AAP5I540"/>
<proteinExistence type="predicted"/>